<reference evidence="1 2" key="1">
    <citation type="submission" date="2017-04" db="EMBL/GenBank/DDBJ databases">
        <authorList>
            <person name="Afonso C.L."/>
            <person name="Miller P.J."/>
            <person name="Scott M.A."/>
            <person name="Spackman E."/>
            <person name="Goraichik I."/>
            <person name="Dimitrov K.M."/>
            <person name="Suarez D.L."/>
            <person name="Swayne D.E."/>
        </authorList>
    </citation>
    <scope>NUCLEOTIDE SEQUENCE [LARGE SCALE GENOMIC DNA]</scope>
    <source>
        <strain evidence="1 2">11</strain>
    </source>
</reference>
<evidence type="ECO:0000313" key="2">
    <source>
        <dbReference type="Proteomes" id="UP000193834"/>
    </source>
</evidence>
<protein>
    <submittedName>
        <fullName evidence="1">Uncharacterized protein</fullName>
    </submittedName>
</protein>
<sequence>MGFGKIAVMIWGLLKEEQPAARQLMYSSSSAQDTPSRNKEEYRYQQCFYPYQ</sequence>
<dbReference type="STRING" id="1852522.SAMN06295960_4439"/>
<evidence type="ECO:0000313" key="1">
    <source>
        <dbReference type="EMBL" id="SMG57497.1"/>
    </source>
</evidence>
<organism evidence="1 2">
    <name type="scientific">Paenibacillus aquistagni</name>
    <dbReference type="NCBI Taxonomy" id="1852522"/>
    <lineage>
        <taxon>Bacteria</taxon>
        <taxon>Bacillati</taxon>
        <taxon>Bacillota</taxon>
        <taxon>Bacilli</taxon>
        <taxon>Bacillales</taxon>
        <taxon>Paenibacillaceae</taxon>
        <taxon>Paenibacillus</taxon>
    </lineage>
</organism>
<gene>
    <name evidence="1" type="ORF">SAMN06295960_4439</name>
</gene>
<keyword evidence="2" id="KW-1185">Reference proteome</keyword>
<dbReference type="RefSeq" id="WP_176229001.1">
    <property type="nucleotide sequence ID" value="NZ_FXAZ01000008.1"/>
</dbReference>
<accession>A0A1X7LVK8</accession>
<dbReference type="EMBL" id="FXAZ01000008">
    <property type="protein sequence ID" value="SMG57497.1"/>
    <property type="molecule type" value="Genomic_DNA"/>
</dbReference>
<dbReference type="Proteomes" id="UP000193834">
    <property type="component" value="Unassembled WGS sequence"/>
</dbReference>
<name>A0A1X7LVK8_9BACL</name>
<proteinExistence type="predicted"/>
<dbReference type="AlphaFoldDB" id="A0A1X7LVK8"/>